<proteinExistence type="predicted"/>
<keyword evidence="1" id="KW-1133">Transmembrane helix</keyword>
<comment type="caution">
    <text evidence="2">The sequence shown here is derived from an EMBL/GenBank/DDBJ whole genome shotgun (WGS) entry which is preliminary data.</text>
</comment>
<sequence>MTPDDRRFRVSDVREAQSDRLRRRRRWYFALMGTCVVLVVLAWNVVRLWSTDVAVWMSVVAAVLPPVAVIIANWGEDR</sequence>
<dbReference type="Proteomes" id="UP000756387">
    <property type="component" value="Unassembled WGS sequence"/>
</dbReference>
<feature type="transmembrane region" description="Helical" evidence="1">
    <location>
        <begin position="27"/>
        <end position="49"/>
    </location>
</feature>
<gene>
    <name evidence="2" type="ORF">IEQ44_11380</name>
</gene>
<evidence type="ECO:0000313" key="2">
    <source>
        <dbReference type="EMBL" id="MBE7325256.1"/>
    </source>
</evidence>
<feature type="transmembrane region" description="Helical" evidence="1">
    <location>
        <begin position="55"/>
        <end position="75"/>
    </location>
</feature>
<evidence type="ECO:0000256" key="1">
    <source>
        <dbReference type="SAM" id="Phobius"/>
    </source>
</evidence>
<organism evidence="2 3">
    <name type="scientific">Nocardioides malaquae</name>
    <dbReference type="NCBI Taxonomy" id="2773426"/>
    <lineage>
        <taxon>Bacteria</taxon>
        <taxon>Bacillati</taxon>
        <taxon>Actinomycetota</taxon>
        <taxon>Actinomycetes</taxon>
        <taxon>Propionibacteriales</taxon>
        <taxon>Nocardioidaceae</taxon>
        <taxon>Nocardioides</taxon>
    </lineage>
</organism>
<dbReference type="EMBL" id="JADCSA010000010">
    <property type="protein sequence ID" value="MBE7325256.1"/>
    <property type="molecule type" value="Genomic_DNA"/>
</dbReference>
<keyword evidence="1" id="KW-0472">Membrane</keyword>
<keyword evidence="1" id="KW-0812">Transmembrane</keyword>
<accession>A0ABR9RUJ8</accession>
<evidence type="ECO:0000313" key="3">
    <source>
        <dbReference type="Proteomes" id="UP000756387"/>
    </source>
</evidence>
<keyword evidence="3" id="KW-1185">Reference proteome</keyword>
<reference evidence="2 3" key="1">
    <citation type="submission" date="2020-10" db="EMBL/GenBank/DDBJ databases">
        <title>Nocardioides sp. isolated from sludge.</title>
        <authorList>
            <person name="Zhang X."/>
        </authorList>
    </citation>
    <scope>NUCLEOTIDE SEQUENCE [LARGE SCALE GENOMIC DNA]</scope>
    <source>
        <strain evidence="2 3">Y6</strain>
    </source>
</reference>
<name>A0ABR9RUJ8_9ACTN</name>
<dbReference type="RefSeq" id="WP_193638579.1">
    <property type="nucleotide sequence ID" value="NZ_JADCSA010000010.1"/>
</dbReference>
<protein>
    <submittedName>
        <fullName evidence="2">DUF3099 domain-containing protein</fullName>
    </submittedName>
</protein>
<dbReference type="InterPro" id="IPR021449">
    <property type="entry name" value="DUF3099"/>
</dbReference>
<dbReference type="Pfam" id="PF11298">
    <property type="entry name" value="DUF3099"/>
    <property type="match status" value="1"/>
</dbReference>